<keyword evidence="4" id="KW-1003">Cell membrane</keyword>
<feature type="transmembrane region" description="Helical" evidence="9">
    <location>
        <begin position="127"/>
        <end position="145"/>
    </location>
</feature>
<dbReference type="EMBL" id="BEXB01000005">
    <property type="protein sequence ID" value="GAY75426.1"/>
    <property type="molecule type" value="Genomic_DNA"/>
</dbReference>
<name>A0A4Y1Z8U2_9BACL</name>
<keyword evidence="8 9" id="KW-0472">Membrane</keyword>
<dbReference type="Proteomes" id="UP000319716">
    <property type="component" value="Unassembled WGS sequence"/>
</dbReference>
<evidence type="ECO:0000256" key="1">
    <source>
        <dbReference type="ARBA" id="ARBA00004651"/>
    </source>
</evidence>
<dbReference type="RefSeq" id="WP_262392240.1">
    <property type="nucleotide sequence ID" value="NZ_BEXB01000005.1"/>
</dbReference>
<feature type="transmembrane region" description="Helical" evidence="9">
    <location>
        <begin position="209"/>
        <end position="227"/>
    </location>
</feature>
<feature type="transmembrane region" description="Helical" evidence="9">
    <location>
        <begin position="46"/>
        <end position="66"/>
    </location>
</feature>
<gene>
    <name evidence="10" type="ORF">NBRC111894_980</name>
</gene>
<dbReference type="GO" id="GO:0015818">
    <property type="term" value="P:isoleucine transport"/>
    <property type="evidence" value="ECO:0007669"/>
    <property type="project" value="TreeGrafter"/>
</dbReference>
<feature type="transmembrane region" description="Helical" evidence="9">
    <location>
        <begin position="354"/>
        <end position="375"/>
    </location>
</feature>
<evidence type="ECO:0000256" key="2">
    <source>
        <dbReference type="ARBA" id="ARBA00008540"/>
    </source>
</evidence>
<keyword evidence="5 9" id="KW-0812">Transmembrane</keyword>
<feature type="transmembrane region" description="Helical" evidence="9">
    <location>
        <begin position="325"/>
        <end position="348"/>
    </location>
</feature>
<evidence type="ECO:0000256" key="3">
    <source>
        <dbReference type="ARBA" id="ARBA00022448"/>
    </source>
</evidence>
<evidence type="ECO:0000256" key="6">
    <source>
        <dbReference type="ARBA" id="ARBA00022970"/>
    </source>
</evidence>
<comment type="subcellular location">
    <subcellularLocation>
        <location evidence="1 9">Cell membrane</location>
        <topology evidence="1 9">Multi-pass membrane protein</topology>
    </subcellularLocation>
</comment>
<feature type="transmembrane region" description="Helical" evidence="9">
    <location>
        <begin position="87"/>
        <end position="107"/>
    </location>
</feature>
<dbReference type="GO" id="GO:0005304">
    <property type="term" value="F:L-valine transmembrane transporter activity"/>
    <property type="evidence" value="ECO:0007669"/>
    <property type="project" value="TreeGrafter"/>
</dbReference>
<dbReference type="AlphaFoldDB" id="A0A4Y1Z8U2"/>
<feature type="transmembrane region" description="Helical" evidence="9">
    <location>
        <begin position="157"/>
        <end position="176"/>
    </location>
</feature>
<keyword evidence="7 9" id="KW-1133">Transmembrane helix</keyword>
<dbReference type="NCBIfam" id="TIGR00796">
    <property type="entry name" value="livcs"/>
    <property type="match status" value="1"/>
</dbReference>
<dbReference type="GO" id="GO:0015188">
    <property type="term" value="F:L-isoleucine transmembrane transporter activity"/>
    <property type="evidence" value="ECO:0007669"/>
    <property type="project" value="TreeGrafter"/>
</dbReference>
<comment type="caution">
    <text evidence="10">The sequence shown here is derived from an EMBL/GenBank/DDBJ whole genome shotgun (WGS) entry which is preliminary data.</text>
</comment>
<keyword evidence="3 9" id="KW-0813">Transport</keyword>
<feature type="transmembrane region" description="Helical" evidence="9">
    <location>
        <begin position="239"/>
        <end position="264"/>
    </location>
</feature>
<dbReference type="GO" id="GO:0015820">
    <property type="term" value="P:L-leucine transport"/>
    <property type="evidence" value="ECO:0007669"/>
    <property type="project" value="TreeGrafter"/>
</dbReference>
<comment type="similarity">
    <text evidence="2 9">Belongs to the branched chain amino acid transporter family.</text>
</comment>
<sequence length="466" mass="50545">MNTENQQSKLRFINYLTIGSLLFGMFFGAGNLIFPLHLGQLAGSNWLPAAIGFLLSGTLLPLLSIIAISVTQSDGIYDVARPIGRHYALIFLILVHATLGPLFATPRTATVPFELGFAPYVSADHKWIWLLIYSAIFFTLTYFLSRSESHIIDVIGKLLNPLFLVLLFIIFFVAFLKPMGDAGQAAISTDYIHAALTNGFLEGYNTMDALAGLAFGVTIVTSIKLMGVRNPKSIAAATAKSGIICISLEALIYLGLIVIGAMSLANFKLSENGGIAFGQIANHYMGAVGSAILATLATVTCLTTAMGLVTAFAQDFHKQFPRISYLAFLRLTCLISFIIANVGLTQIINWSLPILMLLYPLAITVIFLSILSPLFKKSPIVYRFTTLFTVIPALFDATNALPPILNQAAPIQALIHFASSYLPLFNLGFAWIPFALIGFTLGIAAYLLYSRVPSLSLNAELKAKQK</sequence>
<evidence type="ECO:0000313" key="11">
    <source>
        <dbReference type="Proteomes" id="UP000319716"/>
    </source>
</evidence>
<keyword evidence="6 9" id="KW-0029">Amino-acid transport</keyword>
<feature type="transmembrane region" description="Helical" evidence="9">
    <location>
        <begin position="425"/>
        <end position="449"/>
    </location>
</feature>
<proteinExistence type="inferred from homology"/>
<evidence type="ECO:0000313" key="10">
    <source>
        <dbReference type="EMBL" id="GAY75426.1"/>
    </source>
</evidence>
<evidence type="ECO:0000256" key="8">
    <source>
        <dbReference type="ARBA" id="ARBA00023136"/>
    </source>
</evidence>
<evidence type="ECO:0000256" key="4">
    <source>
        <dbReference type="ARBA" id="ARBA00022475"/>
    </source>
</evidence>
<comment type="function">
    <text evidence="9">Component of the transport system for branched-chain amino acids.</text>
</comment>
<organism evidence="10 11">
    <name type="scientific">Sporolactobacillus inulinus</name>
    <dbReference type="NCBI Taxonomy" id="2078"/>
    <lineage>
        <taxon>Bacteria</taxon>
        <taxon>Bacillati</taxon>
        <taxon>Bacillota</taxon>
        <taxon>Bacilli</taxon>
        <taxon>Bacillales</taxon>
        <taxon>Sporolactobacillaceae</taxon>
        <taxon>Sporolactobacillus</taxon>
    </lineage>
</organism>
<evidence type="ECO:0000256" key="5">
    <source>
        <dbReference type="ARBA" id="ARBA00022692"/>
    </source>
</evidence>
<protein>
    <recommendedName>
        <fullName evidence="9">Branched-chain amino acid transport system carrier protein</fullName>
    </recommendedName>
</protein>
<dbReference type="GO" id="GO:0005886">
    <property type="term" value="C:plasma membrane"/>
    <property type="evidence" value="ECO:0007669"/>
    <property type="project" value="UniProtKB-SubCell"/>
</dbReference>
<feature type="transmembrane region" description="Helical" evidence="9">
    <location>
        <begin position="284"/>
        <end position="313"/>
    </location>
</feature>
<reference evidence="10 11" key="1">
    <citation type="submission" date="2017-11" db="EMBL/GenBank/DDBJ databases">
        <title>Draft Genome Sequence of Sporolactobacillus inulinus NBRC 111894 Isolated from Koso, a Japanese Sugar-Vegetable Fermented Beverage.</title>
        <authorList>
            <person name="Chiou T.Y."/>
            <person name="Oshima K."/>
            <person name="Suda W."/>
            <person name="Hattori M."/>
            <person name="Takahashi T."/>
        </authorList>
    </citation>
    <scope>NUCLEOTIDE SEQUENCE [LARGE SCALE GENOMIC DNA]</scope>
    <source>
        <strain evidence="10 11">NBRC111894</strain>
    </source>
</reference>
<dbReference type="InterPro" id="IPR004685">
    <property type="entry name" value="Brnchd-chn_aa_trnsp_Livcs"/>
</dbReference>
<feature type="transmembrane region" description="Helical" evidence="9">
    <location>
        <begin position="387"/>
        <end position="405"/>
    </location>
</feature>
<dbReference type="GO" id="GO:0015190">
    <property type="term" value="F:L-leucine transmembrane transporter activity"/>
    <property type="evidence" value="ECO:0007669"/>
    <property type="project" value="TreeGrafter"/>
</dbReference>
<dbReference type="Pfam" id="PF05525">
    <property type="entry name" value="Branch_AA_trans"/>
    <property type="match status" value="1"/>
</dbReference>
<feature type="transmembrane region" description="Helical" evidence="9">
    <location>
        <begin position="12"/>
        <end position="34"/>
    </location>
</feature>
<dbReference type="PANTHER" id="PTHR30588:SF0">
    <property type="entry name" value="BRANCHED-CHAIN AMINO ACID PERMEASE BRNQ"/>
    <property type="match status" value="1"/>
</dbReference>
<dbReference type="PANTHER" id="PTHR30588">
    <property type="entry name" value="BRANCHED-CHAIN AMINO ACID TRANSPORT SYSTEM 2 CARRIER PROTEIN"/>
    <property type="match status" value="1"/>
</dbReference>
<accession>A0A4Y1Z8U2</accession>
<evidence type="ECO:0000256" key="9">
    <source>
        <dbReference type="RuleBase" id="RU362122"/>
    </source>
</evidence>
<evidence type="ECO:0000256" key="7">
    <source>
        <dbReference type="ARBA" id="ARBA00022989"/>
    </source>
</evidence>